<reference evidence="5" key="1">
    <citation type="submission" date="2018-02" db="EMBL/GenBank/DDBJ databases">
        <authorList>
            <person name="Cohen D.B."/>
            <person name="Kent A.D."/>
        </authorList>
    </citation>
    <scope>NUCLEOTIDE SEQUENCE</scope>
</reference>
<keyword evidence="2" id="KW-0689">Ribosomal protein</keyword>
<evidence type="ECO:0000256" key="1">
    <source>
        <dbReference type="ARBA" id="ARBA00010761"/>
    </source>
</evidence>
<proteinExistence type="inferred from homology"/>
<organism evidence="5">
    <name type="scientific">Fagus sylvatica</name>
    <name type="common">Beechnut</name>
    <dbReference type="NCBI Taxonomy" id="28930"/>
    <lineage>
        <taxon>Eukaryota</taxon>
        <taxon>Viridiplantae</taxon>
        <taxon>Streptophyta</taxon>
        <taxon>Embryophyta</taxon>
        <taxon>Tracheophyta</taxon>
        <taxon>Spermatophyta</taxon>
        <taxon>Magnoliopsida</taxon>
        <taxon>eudicotyledons</taxon>
        <taxon>Gunneridae</taxon>
        <taxon>Pentapetalae</taxon>
        <taxon>rosids</taxon>
        <taxon>fabids</taxon>
        <taxon>Fagales</taxon>
        <taxon>Fagaceae</taxon>
        <taxon>Fagus</taxon>
    </lineage>
</organism>
<comment type="similarity">
    <text evidence="1">Belongs to the universal ribosomal protein uS3 family.</text>
</comment>
<feature type="compositionally biased region" description="Polar residues" evidence="4">
    <location>
        <begin position="84"/>
        <end position="99"/>
    </location>
</feature>
<dbReference type="EMBL" id="OIVN01006306">
    <property type="protein sequence ID" value="SPD30238.1"/>
    <property type="molecule type" value="Genomic_DNA"/>
</dbReference>
<name>A0A2N9J0C2_FAGSY</name>
<dbReference type="AlphaFoldDB" id="A0A2N9J0C2"/>
<gene>
    <name evidence="5" type="ORF">FSB_LOCUS58120</name>
</gene>
<dbReference type="InterPro" id="IPR036419">
    <property type="entry name" value="Ribosomal_S3_C_sf"/>
</dbReference>
<keyword evidence="3" id="KW-0687">Ribonucleoprotein</keyword>
<sequence length="99" mass="11344">MVFLDLLWRVEQKDASYVKEVIISGKAQGSACQIYEVLRMGVLGIKVKIILDWDPMGKVGPRTPLRRCLIWLPSSHPRWKKNTTSRPHWGQTNIETATV</sequence>
<evidence type="ECO:0000256" key="2">
    <source>
        <dbReference type="ARBA" id="ARBA00022980"/>
    </source>
</evidence>
<dbReference type="GO" id="GO:0005840">
    <property type="term" value="C:ribosome"/>
    <property type="evidence" value="ECO:0007669"/>
    <property type="project" value="UniProtKB-KW"/>
</dbReference>
<evidence type="ECO:0000313" key="5">
    <source>
        <dbReference type="EMBL" id="SPD30238.1"/>
    </source>
</evidence>
<dbReference type="GO" id="GO:1990904">
    <property type="term" value="C:ribonucleoprotein complex"/>
    <property type="evidence" value="ECO:0007669"/>
    <property type="project" value="UniProtKB-KW"/>
</dbReference>
<feature type="region of interest" description="Disordered" evidence="4">
    <location>
        <begin position="80"/>
        <end position="99"/>
    </location>
</feature>
<accession>A0A2N9J0C2</accession>
<evidence type="ECO:0000256" key="3">
    <source>
        <dbReference type="ARBA" id="ARBA00023274"/>
    </source>
</evidence>
<evidence type="ECO:0000256" key="4">
    <source>
        <dbReference type="SAM" id="MobiDB-lite"/>
    </source>
</evidence>
<dbReference type="Gene3D" id="3.30.1140.32">
    <property type="entry name" value="Ribosomal protein S3, C-terminal domain"/>
    <property type="match status" value="1"/>
</dbReference>
<protein>
    <submittedName>
        <fullName evidence="5">Uncharacterized protein</fullName>
    </submittedName>
</protein>